<comment type="caution">
    <text evidence="3">The sequence shown here is derived from an EMBL/GenBank/DDBJ whole genome shotgun (WGS) entry which is preliminary data.</text>
</comment>
<keyword evidence="1" id="KW-0479">Metal-binding</keyword>
<evidence type="ECO:0000259" key="2">
    <source>
        <dbReference type="PROSITE" id="PS50846"/>
    </source>
</evidence>
<evidence type="ECO:0000313" key="3">
    <source>
        <dbReference type="EMBL" id="KAB1075609.1"/>
    </source>
</evidence>
<sequence length="73" mass="7801">MDDTRTELLMRVEGMTCAGCTEAVRRTIRRLDPEAAVAVDLERGRVAVTTRAQSLAIADALTKAGYTATAMTG</sequence>
<dbReference type="InterPro" id="IPR006121">
    <property type="entry name" value="HMA_dom"/>
</dbReference>
<dbReference type="GO" id="GO:0046872">
    <property type="term" value="F:metal ion binding"/>
    <property type="evidence" value="ECO:0007669"/>
    <property type="project" value="UniProtKB-KW"/>
</dbReference>
<dbReference type="InterPro" id="IPR017969">
    <property type="entry name" value="Heavy-metal-associated_CS"/>
</dbReference>
<gene>
    <name evidence="3" type="ORF">F6X51_02695</name>
</gene>
<name>A0A6N6MXH5_9HYPH</name>
<dbReference type="PROSITE" id="PS01047">
    <property type="entry name" value="HMA_1"/>
    <property type="match status" value="1"/>
</dbReference>
<dbReference type="SUPFAM" id="SSF55008">
    <property type="entry name" value="HMA, heavy metal-associated domain"/>
    <property type="match status" value="1"/>
</dbReference>
<accession>A0A6N6MXH5</accession>
<dbReference type="PROSITE" id="PS50846">
    <property type="entry name" value="HMA_2"/>
    <property type="match status" value="1"/>
</dbReference>
<dbReference type="Pfam" id="PF00403">
    <property type="entry name" value="HMA"/>
    <property type="match status" value="1"/>
</dbReference>
<dbReference type="InterPro" id="IPR036163">
    <property type="entry name" value="HMA_dom_sf"/>
</dbReference>
<keyword evidence="4" id="KW-1185">Reference proteome</keyword>
<organism evidence="3 4">
    <name type="scientific">Methylobacterium planeticum</name>
    <dbReference type="NCBI Taxonomy" id="2615211"/>
    <lineage>
        <taxon>Bacteria</taxon>
        <taxon>Pseudomonadati</taxon>
        <taxon>Pseudomonadota</taxon>
        <taxon>Alphaproteobacteria</taxon>
        <taxon>Hyphomicrobiales</taxon>
        <taxon>Methylobacteriaceae</taxon>
        <taxon>Methylobacterium</taxon>
    </lineage>
</organism>
<evidence type="ECO:0000313" key="4">
    <source>
        <dbReference type="Proteomes" id="UP000441523"/>
    </source>
</evidence>
<feature type="domain" description="HMA" evidence="2">
    <location>
        <begin position="6"/>
        <end position="69"/>
    </location>
</feature>
<dbReference type="CDD" id="cd00371">
    <property type="entry name" value="HMA"/>
    <property type="match status" value="1"/>
</dbReference>
<proteinExistence type="predicted"/>
<dbReference type="Proteomes" id="UP000441523">
    <property type="component" value="Unassembled WGS sequence"/>
</dbReference>
<dbReference type="Gene3D" id="3.30.70.100">
    <property type="match status" value="1"/>
</dbReference>
<dbReference type="RefSeq" id="WP_150961672.1">
    <property type="nucleotide sequence ID" value="NZ_VZZJ01000002.1"/>
</dbReference>
<dbReference type="AlphaFoldDB" id="A0A6N6MXH5"/>
<reference evidence="3 4" key="1">
    <citation type="submission" date="2019-09" db="EMBL/GenBank/DDBJ databases">
        <title>YIM 132548 draft genome.</title>
        <authorList>
            <person name="Jiang L."/>
        </authorList>
    </citation>
    <scope>NUCLEOTIDE SEQUENCE [LARGE SCALE GENOMIC DNA]</scope>
    <source>
        <strain evidence="3 4">YIM 132548</strain>
    </source>
</reference>
<protein>
    <submittedName>
        <fullName evidence="3">Heavy-metal-associated domain-containing protein</fullName>
    </submittedName>
</protein>
<dbReference type="EMBL" id="VZZJ01000002">
    <property type="protein sequence ID" value="KAB1075609.1"/>
    <property type="molecule type" value="Genomic_DNA"/>
</dbReference>
<evidence type="ECO:0000256" key="1">
    <source>
        <dbReference type="ARBA" id="ARBA00022723"/>
    </source>
</evidence>